<evidence type="ECO:0000313" key="1">
    <source>
        <dbReference type="EMBL" id="GAA0852678.1"/>
    </source>
</evidence>
<evidence type="ECO:0000313" key="2">
    <source>
        <dbReference type="Proteomes" id="UP001500359"/>
    </source>
</evidence>
<dbReference type="PANTHER" id="PTHR30292:SF0">
    <property type="entry name" value="5-OXOPROLINASE SUBUNIT A"/>
    <property type="match status" value="1"/>
</dbReference>
<sequence length="280" mass="31515">MRKLVTEYTFNKYNDYAIVSEKSGSYKRLIKLNCDLGEGFGTWQMPHDQDIMPHIDMANIACGYHAGDPSVLQSAIRWAKQCDVSIGAHPSYPDRQGFGRRHMAFTQQELIPMLHYQIAALEGMSKVQGKTLDYVKPHGALYNDMMRDMTLFESVVKAIADYSIDLPLVIQALPQTQPLQNIAKQYGIKLLFEAFADRRYRDDGQLLSRREPHAVLNLAETLQQVQGMINNGTVISQTGKRLTLSIDTVCVHGDSVHALDAVRQIRQLLPKVNSANAKQP</sequence>
<dbReference type="CDD" id="cd10787">
    <property type="entry name" value="LamB_YcsF_like"/>
    <property type="match status" value="1"/>
</dbReference>
<dbReference type="Gene3D" id="3.20.20.370">
    <property type="entry name" value="Glycoside hydrolase/deacetylase"/>
    <property type="match status" value="1"/>
</dbReference>
<comment type="caution">
    <text evidence="1">The sequence shown here is derived from an EMBL/GenBank/DDBJ whole genome shotgun (WGS) entry which is preliminary data.</text>
</comment>
<dbReference type="SUPFAM" id="SSF88713">
    <property type="entry name" value="Glycoside hydrolase/deacetylase"/>
    <property type="match status" value="1"/>
</dbReference>
<dbReference type="Pfam" id="PF03746">
    <property type="entry name" value="LamB_YcsF"/>
    <property type="match status" value="1"/>
</dbReference>
<dbReference type="EMBL" id="BAAAFD010000001">
    <property type="protein sequence ID" value="GAA0852678.1"/>
    <property type="molecule type" value="Genomic_DNA"/>
</dbReference>
<dbReference type="Proteomes" id="UP001500359">
    <property type="component" value="Unassembled WGS sequence"/>
</dbReference>
<accession>A0ABN1LCN5</accession>
<dbReference type="InterPro" id="IPR011330">
    <property type="entry name" value="Glyco_hydro/deAcase_b/a-brl"/>
</dbReference>
<protein>
    <submittedName>
        <fullName evidence="1">5-oxoprolinase subunit PxpA</fullName>
    </submittedName>
</protein>
<dbReference type="PANTHER" id="PTHR30292">
    <property type="entry name" value="UNCHARACTERIZED PROTEIN YBGL-RELATED"/>
    <property type="match status" value="1"/>
</dbReference>
<organism evidence="1 2">
    <name type="scientific">Aliiglaciecola litoralis</name>
    <dbReference type="NCBI Taxonomy" id="582857"/>
    <lineage>
        <taxon>Bacteria</taxon>
        <taxon>Pseudomonadati</taxon>
        <taxon>Pseudomonadota</taxon>
        <taxon>Gammaproteobacteria</taxon>
        <taxon>Alteromonadales</taxon>
        <taxon>Alteromonadaceae</taxon>
        <taxon>Aliiglaciecola</taxon>
    </lineage>
</organism>
<gene>
    <name evidence="1" type="ORF">GCM10009114_03330</name>
</gene>
<proteinExistence type="predicted"/>
<dbReference type="NCBIfam" id="NF003814">
    <property type="entry name" value="PRK05406.1-3"/>
    <property type="match status" value="1"/>
</dbReference>
<reference evidence="1 2" key="1">
    <citation type="journal article" date="2019" name="Int. J. Syst. Evol. Microbiol.">
        <title>The Global Catalogue of Microorganisms (GCM) 10K type strain sequencing project: providing services to taxonomists for standard genome sequencing and annotation.</title>
        <authorList>
            <consortium name="The Broad Institute Genomics Platform"/>
            <consortium name="The Broad Institute Genome Sequencing Center for Infectious Disease"/>
            <person name="Wu L."/>
            <person name="Ma J."/>
        </authorList>
    </citation>
    <scope>NUCLEOTIDE SEQUENCE [LARGE SCALE GENOMIC DNA]</scope>
    <source>
        <strain evidence="1 2">JCM 15896</strain>
    </source>
</reference>
<dbReference type="NCBIfam" id="NF003816">
    <property type="entry name" value="PRK05406.1-5"/>
    <property type="match status" value="1"/>
</dbReference>
<dbReference type="InterPro" id="IPR005501">
    <property type="entry name" value="LamB/YcsF/PxpA-like"/>
</dbReference>
<name>A0ABN1LCN5_9ALTE</name>
<keyword evidence="2" id="KW-1185">Reference proteome</keyword>